<evidence type="ECO:0000256" key="1">
    <source>
        <dbReference type="SAM" id="Phobius"/>
    </source>
</evidence>
<evidence type="ECO:0000313" key="3">
    <source>
        <dbReference type="Proteomes" id="UP000799764"/>
    </source>
</evidence>
<keyword evidence="3" id="KW-1185">Reference proteome</keyword>
<organism evidence="2 3">
    <name type="scientific">Karstenula rhodostoma CBS 690.94</name>
    <dbReference type="NCBI Taxonomy" id="1392251"/>
    <lineage>
        <taxon>Eukaryota</taxon>
        <taxon>Fungi</taxon>
        <taxon>Dikarya</taxon>
        <taxon>Ascomycota</taxon>
        <taxon>Pezizomycotina</taxon>
        <taxon>Dothideomycetes</taxon>
        <taxon>Pleosporomycetidae</taxon>
        <taxon>Pleosporales</taxon>
        <taxon>Massarineae</taxon>
        <taxon>Didymosphaeriaceae</taxon>
        <taxon>Karstenula</taxon>
    </lineage>
</organism>
<dbReference type="Proteomes" id="UP000799764">
    <property type="component" value="Unassembled WGS sequence"/>
</dbReference>
<reference evidence="2" key="1">
    <citation type="journal article" date="2020" name="Stud. Mycol.">
        <title>101 Dothideomycetes genomes: a test case for predicting lifestyles and emergence of pathogens.</title>
        <authorList>
            <person name="Haridas S."/>
            <person name="Albert R."/>
            <person name="Binder M."/>
            <person name="Bloem J."/>
            <person name="Labutti K."/>
            <person name="Salamov A."/>
            <person name="Andreopoulos B."/>
            <person name="Baker S."/>
            <person name="Barry K."/>
            <person name="Bills G."/>
            <person name="Bluhm B."/>
            <person name="Cannon C."/>
            <person name="Castanera R."/>
            <person name="Culley D."/>
            <person name="Daum C."/>
            <person name="Ezra D."/>
            <person name="Gonzalez J."/>
            <person name="Henrissat B."/>
            <person name="Kuo A."/>
            <person name="Liang C."/>
            <person name="Lipzen A."/>
            <person name="Lutzoni F."/>
            <person name="Magnuson J."/>
            <person name="Mondo S."/>
            <person name="Nolan M."/>
            <person name="Ohm R."/>
            <person name="Pangilinan J."/>
            <person name="Park H.-J."/>
            <person name="Ramirez L."/>
            <person name="Alfaro M."/>
            <person name="Sun H."/>
            <person name="Tritt A."/>
            <person name="Yoshinaga Y."/>
            <person name="Zwiers L.-H."/>
            <person name="Turgeon B."/>
            <person name="Goodwin S."/>
            <person name="Spatafora J."/>
            <person name="Crous P."/>
            <person name="Grigoriev I."/>
        </authorList>
    </citation>
    <scope>NUCLEOTIDE SEQUENCE</scope>
    <source>
        <strain evidence="2">CBS 690.94</strain>
    </source>
</reference>
<proteinExistence type="predicted"/>
<keyword evidence="1" id="KW-1133">Transmembrane helix</keyword>
<dbReference type="OrthoDB" id="3920320at2759"/>
<name>A0A9P4PHF9_9PLEO</name>
<keyword evidence="1" id="KW-0812">Transmembrane</keyword>
<accession>A0A9P4PHF9</accession>
<dbReference type="AlphaFoldDB" id="A0A9P4PHF9"/>
<comment type="caution">
    <text evidence="2">The sequence shown here is derived from an EMBL/GenBank/DDBJ whole genome shotgun (WGS) entry which is preliminary data.</text>
</comment>
<sequence>MSPRRETVVVEADPPAYPGGYGTIRTVEVHHYHTGPRGSCSRAFMATALLLLITFAFSAVCFVAWNFYNLSELLTDSRAAEFYHASFHFALTLFWKKKTWLLYACQTKLNQYFCTAKRA</sequence>
<feature type="transmembrane region" description="Helical" evidence="1">
    <location>
        <begin position="43"/>
        <end position="68"/>
    </location>
</feature>
<evidence type="ECO:0000313" key="2">
    <source>
        <dbReference type="EMBL" id="KAF2444090.1"/>
    </source>
</evidence>
<gene>
    <name evidence="2" type="ORF">P171DRAFT_444332</name>
</gene>
<protein>
    <submittedName>
        <fullName evidence="2">Uncharacterized protein</fullName>
    </submittedName>
</protein>
<dbReference type="EMBL" id="MU001501">
    <property type="protein sequence ID" value="KAF2444090.1"/>
    <property type="molecule type" value="Genomic_DNA"/>
</dbReference>
<keyword evidence="1" id="KW-0472">Membrane</keyword>